<dbReference type="InterPro" id="IPR052698">
    <property type="entry name" value="MoCofactor_Util/Proc"/>
</dbReference>
<dbReference type="Proteomes" id="UP000019849">
    <property type="component" value="Unassembled WGS sequence"/>
</dbReference>
<accession>A0A011VKV0</accession>
<dbReference type="HOGENOM" id="CLU_041115_2_0_5"/>
<dbReference type="Pfam" id="PF13478">
    <property type="entry name" value="XdhC_C"/>
    <property type="match status" value="1"/>
</dbReference>
<dbReference type="eggNOG" id="COG1975">
    <property type="taxonomic scope" value="Bacteria"/>
</dbReference>
<evidence type="ECO:0000313" key="4">
    <source>
        <dbReference type="EMBL" id="TDR34604.1"/>
    </source>
</evidence>
<dbReference type="EMBL" id="SNZF01000013">
    <property type="protein sequence ID" value="TDR34604.1"/>
    <property type="molecule type" value="Genomic_DNA"/>
</dbReference>
<reference evidence="3 5" key="1">
    <citation type="submission" date="2014-02" db="EMBL/GenBank/DDBJ databases">
        <title>Aquamicrobium defluvii Genome sequencing.</title>
        <authorList>
            <person name="Wang X."/>
        </authorList>
    </citation>
    <scope>NUCLEOTIDE SEQUENCE [LARGE SCALE GENOMIC DNA]</scope>
    <source>
        <strain evidence="3 5">W13Z1</strain>
    </source>
</reference>
<dbReference type="EMBL" id="JENY01000009">
    <property type="protein sequence ID" value="EXL09045.1"/>
    <property type="molecule type" value="Genomic_DNA"/>
</dbReference>
<dbReference type="STRING" id="69279.BG36_23950"/>
<dbReference type="AlphaFoldDB" id="A0A011VKV0"/>
<name>A0A011VKV0_9HYPH</name>
<proteinExistence type="predicted"/>
<comment type="caution">
    <text evidence="3">The sequence shown here is derived from an EMBL/GenBank/DDBJ whole genome shotgun (WGS) entry which is preliminary data.</text>
</comment>
<dbReference type="Pfam" id="PF02625">
    <property type="entry name" value="XdhC_CoxI"/>
    <property type="match status" value="1"/>
</dbReference>
<dbReference type="Gene3D" id="3.40.50.720">
    <property type="entry name" value="NAD(P)-binding Rossmann-like Domain"/>
    <property type="match status" value="1"/>
</dbReference>
<gene>
    <name evidence="3" type="ORF">BG36_23950</name>
    <name evidence="4" type="ORF">DES43_11333</name>
</gene>
<dbReference type="RefSeq" id="WP_035025519.1">
    <property type="nucleotide sequence ID" value="NZ_KK073883.1"/>
</dbReference>
<evidence type="ECO:0000259" key="1">
    <source>
        <dbReference type="Pfam" id="PF02625"/>
    </source>
</evidence>
<dbReference type="PANTHER" id="PTHR30388">
    <property type="entry name" value="ALDEHYDE OXIDOREDUCTASE MOLYBDENUM COFACTOR ASSEMBLY PROTEIN"/>
    <property type="match status" value="1"/>
</dbReference>
<dbReference type="InterPro" id="IPR027051">
    <property type="entry name" value="XdhC_Rossmann_dom"/>
</dbReference>
<evidence type="ECO:0000313" key="6">
    <source>
        <dbReference type="Proteomes" id="UP000294958"/>
    </source>
</evidence>
<evidence type="ECO:0000313" key="5">
    <source>
        <dbReference type="Proteomes" id="UP000019849"/>
    </source>
</evidence>
<organism evidence="3 5">
    <name type="scientific">Aquamicrobium defluvii</name>
    <dbReference type="NCBI Taxonomy" id="69279"/>
    <lineage>
        <taxon>Bacteria</taxon>
        <taxon>Pseudomonadati</taxon>
        <taxon>Pseudomonadota</taxon>
        <taxon>Alphaproteobacteria</taxon>
        <taxon>Hyphomicrobiales</taxon>
        <taxon>Phyllobacteriaceae</taxon>
        <taxon>Aquamicrobium</taxon>
    </lineage>
</organism>
<evidence type="ECO:0000313" key="3">
    <source>
        <dbReference type="EMBL" id="EXL09045.1"/>
    </source>
</evidence>
<feature type="domain" description="XdhC- CoxI" evidence="1">
    <location>
        <begin position="20"/>
        <end position="87"/>
    </location>
</feature>
<dbReference type="PANTHER" id="PTHR30388:SF4">
    <property type="entry name" value="MOLYBDENUM COFACTOR INSERTION CHAPERONE PAOD"/>
    <property type="match status" value="1"/>
</dbReference>
<dbReference type="OrthoDB" id="9815497at2"/>
<protein>
    <submittedName>
        <fullName evidence="4">Xanthine dehydrogenase accessory factor</fullName>
    </submittedName>
    <submittedName>
        <fullName evidence="3">XdhC/CoxI family protein</fullName>
    </submittedName>
</protein>
<dbReference type="Proteomes" id="UP000294958">
    <property type="component" value="Unassembled WGS sequence"/>
</dbReference>
<sequence length="354" mass="37647">MSEPVDTSLPRDPLEIAEKWLAEGRKVALATVVDTWGSAPRPAGSHLVIDADGNFQGSVSGGCVEGTVITEALDAIGSGTARTLDFGVADETAWKVGLSCGGRIRVHVGRLEGGQPSAHPQSLGGLLTLLNAARRARRPVVVATDLRDGTAQLIRREDEAPRGICEAVRVAFETGRSRHVEAAGQSLFLNAYLPQPRLVLIGAVHISQALVPMARIAGFPVEIIDPRTAFATPERFPDVTLHASWPQEVFAAQPLDARTALAALTHDPRIDDLPLQAALEAGCFYVGVLGSRKLREQRNERLRAAGVSRDLLGRIRSPIGLNISAANPAEIAVAVLAEVISASRSRSLTSPVHR</sequence>
<reference evidence="4 6" key="2">
    <citation type="submission" date="2019-03" db="EMBL/GenBank/DDBJ databases">
        <title>Genomic Encyclopedia of Type Strains, Phase IV (KMG-IV): sequencing the most valuable type-strain genomes for metagenomic binning, comparative biology and taxonomic classification.</title>
        <authorList>
            <person name="Goeker M."/>
        </authorList>
    </citation>
    <scope>NUCLEOTIDE SEQUENCE [LARGE SCALE GENOMIC DNA]</scope>
    <source>
        <strain evidence="4 6">DSM 11603</strain>
    </source>
</reference>
<evidence type="ECO:0000259" key="2">
    <source>
        <dbReference type="Pfam" id="PF13478"/>
    </source>
</evidence>
<feature type="domain" description="XdhC Rossmann" evidence="2">
    <location>
        <begin position="198"/>
        <end position="339"/>
    </location>
</feature>
<dbReference type="InterPro" id="IPR003777">
    <property type="entry name" value="XdhC_CoxI"/>
</dbReference>
<dbReference type="PATRIC" id="fig|69279.3.peg.1715"/>
<keyword evidence="6" id="KW-1185">Reference proteome</keyword>